<comment type="subunit">
    <text evidence="7">Heterodimer of a TEP1-N chain and an TEP1-C chain non-covalently linked. Forms a complex composed of TEP1-N and TEP1-C heterodimer, LRIM1 and APL1C; the interaction stabilizes TEP1-N and TEP1-C heterodimer, prevents its binding to tissues while circulating in the hemolymph and protects the thioester bond from hydrolysis. Mature TEP1 and to a lesser extent full-length TEP1 interact with SPCLIP1; the interaction is induced by microbial infection.</text>
</comment>
<dbReference type="AlphaFoldDB" id="A0A182J8Z6"/>
<dbReference type="SMART" id="SM01359">
    <property type="entry name" value="A2M_N_2"/>
    <property type="match status" value="1"/>
</dbReference>
<dbReference type="Gene3D" id="1.50.10.20">
    <property type="match status" value="1"/>
</dbReference>
<dbReference type="GO" id="GO:0004866">
    <property type="term" value="F:endopeptidase inhibitor activity"/>
    <property type="evidence" value="ECO:0007669"/>
    <property type="project" value="InterPro"/>
</dbReference>
<comment type="function">
    <text evidence="6">Binds covalently through a thioester bond to the pathogen surface resulting in pathogen clearance.</text>
</comment>
<protein>
    <recommendedName>
        <fullName evidence="8">TEP1-F</fullName>
    </recommendedName>
</protein>
<evidence type="ECO:0000256" key="4">
    <source>
        <dbReference type="ARBA" id="ARBA00023157"/>
    </source>
</evidence>
<keyword evidence="3" id="KW-0882">Thioester bond</keyword>
<dbReference type="CDD" id="cd02897">
    <property type="entry name" value="A2M_2"/>
    <property type="match status" value="1"/>
</dbReference>
<evidence type="ECO:0000259" key="10">
    <source>
        <dbReference type="SMART" id="SM01360"/>
    </source>
</evidence>
<feature type="domain" description="Alpha-2-macroglobulin bait region" evidence="9">
    <location>
        <begin position="377"/>
        <end position="500"/>
    </location>
</feature>
<dbReference type="Gene3D" id="2.60.40.690">
    <property type="entry name" value="Alpha-macroglobulin, receptor-binding domain"/>
    <property type="match status" value="1"/>
</dbReference>
<keyword evidence="4" id="KW-1015">Disulfide bond</keyword>
<dbReference type="InterPro" id="IPR013783">
    <property type="entry name" value="Ig-like_fold"/>
</dbReference>
<dbReference type="InterPro" id="IPR050473">
    <property type="entry name" value="A2M/Complement_sys"/>
</dbReference>
<dbReference type="SUPFAM" id="SSF48239">
    <property type="entry name" value="Terpenoid cyclases/Protein prenyltransferases"/>
    <property type="match status" value="1"/>
</dbReference>
<dbReference type="InterPro" id="IPR041813">
    <property type="entry name" value="A2M_TED"/>
</dbReference>
<dbReference type="PROSITE" id="PS00477">
    <property type="entry name" value="ALPHA_2_MACROGLOBULIN"/>
    <property type="match status" value="1"/>
</dbReference>
<evidence type="ECO:0000256" key="3">
    <source>
        <dbReference type="ARBA" id="ARBA00022966"/>
    </source>
</evidence>
<dbReference type="GO" id="GO:0002376">
    <property type="term" value="P:immune system process"/>
    <property type="evidence" value="ECO:0007669"/>
    <property type="project" value="UniProtKB-KW"/>
</dbReference>
<evidence type="ECO:0000259" key="11">
    <source>
        <dbReference type="SMART" id="SM01361"/>
    </source>
</evidence>
<keyword evidence="1" id="KW-0732">Signal</keyword>
<dbReference type="InterPro" id="IPR036595">
    <property type="entry name" value="A-macroglobulin_rcpt-bd_sf"/>
</dbReference>
<dbReference type="Gene3D" id="2.60.40.1930">
    <property type="match status" value="1"/>
</dbReference>
<dbReference type="Pfam" id="PF17791">
    <property type="entry name" value="MG3"/>
    <property type="match status" value="1"/>
</dbReference>
<proteinExistence type="predicted"/>
<evidence type="ECO:0000256" key="7">
    <source>
        <dbReference type="ARBA" id="ARBA00063781"/>
    </source>
</evidence>
<dbReference type="InterPro" id="IPR019742">
    <property type="entry name" value="MacrogloblnA2_CS"/>
</dbReference>
<dbReference type="InterPro" id="IPR011626">
    <property type="entry name" value="Alpha-macroglobulin_TED"/>
</dbReference>
<name>A0A182J8Z6_ANOAO</name>
<dbReference type="Pfam" id="PF07678">
    <property type="entry name" value="TED_complement"/>
    <property type="match status" value="1"/>
</dbReference>
<dbReference type="EnsemblMetazoa" id="AATE013641-RA">
    <property type="protein sequence ID" value="AATE013641-PA.1"/>
    <property type="gene ID" value="AATE013641"/>
</dbReference>
<dbReference type="Pfam" id="PF07703">
    <property type="entry name" value="A2M_BRD"/>
    <property type="match status" value="1"/>
</dbReference>
<evidence type="ECO:0000256" key="6">
    <source>
        <dbReference type="ARBA" id="ARBA00057615"/>
    </source>
</evidence>
<organism evidence="12">
    <name type="scientific">Anopheles atroparvus</name>
    <name type="common">European mosquito</name>
    <dbReference type="NCBI Taxonomy" id="41427"/>
    <lineage>
        <taxon>Eukaryota</taxon>
        <taxon>Metazoa</taxon>
        <taxon>Ecdysozoa</taxon>
        <taxon>Arthropoda</taxon>
        <taxon>Hexapoda</taxon>
        <taxon>Insecta</taxon>
        <taxon>Pterygota</taxon>
        <taxon>Neoptera</taxon>
        <taxon>Endopterygota</taxon>
        <taxon>Diptera</taxon>
        <taxon>Nematocera</taxon>
        <taxon>Culicoidea</taxon>
        <taxon>Culicidae</taxon>
        <taxon>Anophelinae</taxon>
        <taxon>Anopheles</taxon>
    </lineage>
</organism>
<dbReference type="InterPro" id="IPR047565">
    <property type="entry name" value="Alpha-macroglob_thiol-ester_cl"/>
</dbReference>
<evidence type="ECO:0000256" key="5">
    <source>
        <dbReference type="ARBA" id="ARBA00023180"/>
    </source>
</evidence>
<evidence type="ECO:0000256" key="2">
    <source>
        <dbReference type="ARBA" id="ARBA00022859"/>
    </source>
</evidence>
<reference evidence="12" key="1">
    <citation type="submission" date="2022-08" db="UniProtKB">
        <authorList>
            <consortium name="EnsemblMetazoa"/>
        </authorList>
    </citation>
    <scope>IDENTIFICATION</scope>
    <source>
        <strain evidence="12">EBRO</strain>
    </source>
</reference>
<accession>A0A182J8Z6</accession>
<dbReference type="Gene3D" id="2.20.130.20">
    <property type="match status" value="1"/>
</dbReference>
<dbReference type="FunFam" id="2.60.40.1930:FF:000001">
    <property type="entry name" value="CD109 isoform 3"/>
    <property type="match status" value="1"/>
</dbReference>
<dbReference type="InterPro" id="IPR009048">
    <property type="entry name" value="A-macroglobulin_rcpt-bd"/>
</dbReference>
<dbReference type="InterPro" id="IPR008930">
    <property type="entry name" value="Terpenoid_cyclase/PrenylTrfase"/>
</dbReference>
<dbReference type="InterPro" id="IPR001599">
    <property type="entry name" value="Macroglobln_a2"/>
</dbReference>
<dbReference type="Gene3D" id="2.60.40.10">
    <property type="entry name" value="Immunoglobulins"/>
    <property type="match status" value="2"/>
</dbReference>
<evidence type="ECO:0000256" key="8">
    <source>
        <dbReference type="ARBA" id="ARBA00078071"/>
    </source>
</evidence>
<dbReference type="PANTHER" id="PTHR11412">
    <property type="entry name" value="MACROGLOBULIN / COMPLEMENT"/>
    <property type="match status" value="1"/>
</dbReference>
<keyword evidence="2" id="KW-0391">Immunity</keyword>
<dbReference type="SUPFAM" id="SSF49410">
    <property type="entry name" value="Alpha-macroglobulin receptor domain"/>
    <property type="match status" value="1"/>
</dbReference>
<dbReference type="SMART" id="SM01361">
    <property type="entry name" value="A2M_recep"/>
    <property type="match status" value="1"/>
</dbReference>
<feature type="domain" description="Alpha-2-macroglobulin" evidence="10">
    <location>
        <begin position="525"/>
        <end position="616"/>
    </location>
</feature>
<dbReference type="Gene3D" id="2.60.40.2950">
    <property type="match status" value="1"/>
</dbReference>
<dbReference type="InterPro" id="IPR011625">
    <property type="entry name" value="A2M_N_BRD"/>
</dbReference>
<dbReference type="Pfam" id="PF21412">
    <property type="entry name" value="TEP1_CUB2"/>
    <property type="match status" value="1"/>
</dbReference>
<dbReference type="InterPro" id="IPR049135">
    <property type="entry name" value="TEP1_CUB2"/>
</dbReference>
<dbReference type="SMART" id="SM01419">
    <property type="entry name" value="Thiol-ester_cl"/>
    <property type="match status" value="1"/>
</dbReference>
<dbReference type="Pfam" id="PF07677">
    <property type="entry name" value="A2M_recep"/>
    <property type="match status" value="1"/>
</dbReference>
<dbReference type="VEuPathDB" id="VectorBase:AATE013641"/>
<feature type="domain" description="Alpha-macroglobulin receptor-binding" evidence="11">
    <location>
        <begin position="1121"/>
        <end position="1210"/>
    </location>
</feature>
<sequence length="1230" mass="137551">MLVMSQIRSLVLAVALASLLTLSHGFLLLGPKFFRSHQDYTVVMSNFDHRMKDVSVIMRMEGSTDDGSEILNLTKTVLVPSNLPLGHYRLSINGKGDRSLDREISLIYLHKSLSGLIQLNKPVYKPGDSVLFRAIVLDSDLKPPVNVKTVQVTIEDPDGNVIRKWSKGRLHVGVFEGDLQISPVPTLGTYSIHLTLDGRELVSKAFQVKEYVLSSFDVNIFPNEIPLEIHQGLSLTVTAKYYTGQPVTGTAKVEVYLEDKLDQTKIFSLSGQKHMDFKFNKPWEMYEDEQVVHVTLRFTEKNTNETIVKHEEIVTYKHPYRVELIKNRPVFHHDLPYDCALRVQYQDGRPAKDIETLVEVTGATRNRDDAGNGFGQLYTSDREGLIKLRLHPSLSVKELSITGNIIDSGFVRPNGATTYSLELTAVTKMKPKSKVLVATVVENVVVHDVVDVVFEALRNNFDLQMKKRDIEPGSPVEVGMIGSPGAYVALAAYDKTTDQSARDGQSAHFIQQRKLVSFRTNFLESWLWKNLTIGQQGHAMVKEKAPDTTTAWHLTGFSIDPVLGLGIIKRPIEFTTKQPFYIVGNLPYSIKRGEAVVLQFTVFNTYSSNLNASVTLYNVDNQTELVGRSVRDTSYTKSILALANAGVPVSFLIKPRKLGEMMVRVQATIDRATDTIEQIVRVEPESQLVQKRASRFFSHGTYINQTYALDLPVAIGPDAGSQKISFSLTTNLLTSVVENLENLLSVPSGCGEQNMVRFVPNLVVLDYLTAIGSKDQRVIGKATNLLRQGYQNQLRYLQADGSFGVWGKSGGSVFLTAFVGKSLQAASKYISEIEAKQVSRAYDWLASKQHSSGRYDEVGQVIHKDMQGGLRNGIALTAFVLSAFLEHRETTQKHAKVIDKGIQYITSNLQGTTDPYDLSIATYALVLRGHSSKNAFLTKLIGMAKLQNNGTEMFWERRSGGIETTAYALLSFVAAERYIDGTNIMRWLVKQRYATGSFPRTQDTFVGLRALTKLAEKISPASNDYSVRLRFADVTREFRVNSQDFSQMRHEEAVEDVRGMVANVAGMGFGLMEASYEYSVDLRNLSHQFKLELDKTMSNSGFQLDLRVCASFIPKLSDRLSNMVLVEVNFPSGYVMRRNPISNASRGNPIRNTEIRFGGTSIVVYYDNMGMESNCFTVTATRKTKVALKRPAYVLVHDYYEPELKAIKMYEVDSQSICDICEGDDCPSEC</sequence>
<dbReference type="Gene3D" id="2.60.120.1540">
    <property type="match status" value="1"/>
</dbReference>
<dbReference type="InterPro" id="IPR002890">
    <property type="entry name" value="MG2"/>
</dbReference>
<dbReference type="Pfam" id="PF01835">
    <property type="entry name" value="MG2"/>
    <property type="match status" value="1"/>
</dbReference>
<dbReference type="SMART" id="SM01360">
    <property type="entry name" value="A2M"/>
    <property type="match status" value="1"/>
</dbReference>
<evidence type="ECO:0000259" key="9">
    <source>
        <dbReference type="SMART" id="SM01359"/>
    </source>
</evidence>
<dbReference type="GO" id="GO:0005615">
    <property type="term" value="C:extracellular space"/>
    <property type="evidence" value="ECO:0007669"/>
    <property type="project" value="InterPro"/>
</dbReference>
<dbReference type="Gene3D" id="2.60.40.1940">
    <property type="match status" value="1"/>
</dbReference>
<keyword evidence="5" id="KW-0325">Glycoprotein</keyword>
<evidence type="ECO:0000313" key="12">
    <source>
        <dbReference type="EnsemblMetazoa" id="AATE013641-PA.1"/>
    </source>
</evidence>
<evidence type="ECO:0000256" key="1">
    <source>
        <dbReference type="ARBA" id="ARBA00022729"/>
    </source>
</evidence>
<dbReference type="InterPro" id="IPR041555">
    <property type="entry name" value="MG3"/>
</dbReference>
<dbReference type="STRING" id="41427.A0A182J8Z6"/>
<dbReference type="PANTHER" id="PTHR11412:SF136">
    <property type="entry name" value="CD109 ANTIGEN"/>
    <property type="match status" value="1"/>
</dbReference>
<dbReference type="Pfam" id="PF00207">
    <property type="entry name" value="A2M"/>
    <property type="match status" value="1"/>
</dbReference>